<organism evidence="3 4">
    <name type="scientific">Vibrio azureus NBRC 104587</name>
    <dbReference type="NCBI Taxonomy" id="1219077"/>
    <lineage>
        <taxon>Bacteria</taxon>
        <taxon>Pseudomonadati</taxon>
        <taxon>Pseudomonadota</taxon>
        <taxon>Gammaproteobacteria</taxon>
        <taxon>Vibrionales</taxon>
        <taxon>Vibrionaceae</taxon>
        <taxon>Vibrio</taxon>
    </lineage>
</organism>
<dbReference type="GO" id="GO:0030428">
    <property type="term" value="C:cell septum"/>
    <property type="evidence" value="ECO:0007669"/>
    <property type="project" value="TreeGrafter"/>
</dbReference>
<name>U3C0L0_9VIBR</name>
<accession>U3C0L0</accession>
<evidence type="ECO:0000256" key="1">
    <source>
        <dbReference type="SAM" id="MobiDB-lite"/>
    </source>
</evidence>
<evidence type="ECO:0000259" key="2">
    <source>
        <dbReference type="PROSITE" id="PS51724"/>
    </source>
</evidence>
<dbReference type="InterPro" id="IPR007730">
    <property type="entry name" value="SPOR-like_dom"/>
</dbReference>
<gene>
    <name evidence="3" type="primary">dedD</name>
    <name evidence="3" type="ORF">VAZ01S_018_00300</name>
</gene>
<dbReference type="eggNOG" id="COG3147">
    <property type="taxonomic scope" value="Bacteria"/>
</dbReference>
<feature type="domain" description="SPOR" evidence="2">
    <location>
        <begin position="116"/>
        <end position="191"/>
    </location>
</feature>
<dbReference type="GO" id="GO:0042834">
    <property type="term" value="F:peptidoglycan binding"/>
    <property type="evidence" value="ECO:0007669"/>
    <property type="project" value="InterPro"/>
</dbReference>
<evidence type="ECO:0000313" key="3">
    <source>
        <dbReference type="EMBL" id="GAD75054.1"/>
    </source>
</evidence>
<evidence type="ECO:0000313" key="4">
    <source>
        <dbReference type="Proteomes" id="UP000016567"/>
    </source>
</evidence>
<keyword evidence="4" id="KW-1185">Reference proteome</keyword>
<proteinExistence type="predicted"/>
<dbReference type="SUPFAM" id="SSF110997">
    <property type="entry name" value="Sporulation related repeat"/>
    <property type="match status" value="1"/>
</dbReference>
<dbReference type="STRING" id="1219077.VAZ01S_018_00300"/>
<sequence length="196" mass="21946">MSSKFQNRLVGTVILVAVGVIVLPDLLDGKKLHYKEEFASIPIKPELDRDVEEFEVLEPVEDEVALPESPVVATVNETEAVKAPVKRKEPSHHAVQKAPDVDKVSTSVRPVEEKNQYQDSAWIIQLMALKNHDNAVALVEDLKKRGYQAHVKKENTFTRVIVGPDVSKTKLEQQVKELQKITGSKGQLLKFKPLNP</sequence>
<dbReference type="PANTHER" id="PTHR38687:SF1">
    <property type="entry name" value="CELL DIVISION PROTEIN DEDD"/>
    <property type="match status" value="1"/>
</dbReference>
<dbReference type="PROSITE" id="PS51724">
    <property type="entry name" value="SPOR"/>
    <property type="match status" value="1"/>
</dbReference>
<dbReference type="EMBL" id="BATL01000018">
    <property type="protein sequence ID" value="GAD75054.1"/>
    <property type="molecule type" value="Genomic_DNA"/>
</dbReference>
<dbReference type="InterPro" id="IPR036680">
    <property type="entry name" value="SPOR-like_sf"/>
</dbReference>
<dbReference type="GO" id="GO:0032506">
    <property type="term" value="P:cytokinetic process"/>
    <property type="evidence" value="ECO:0007669"/>
    <property type="project" value="TreeGrafter"/>
</dbReference>
<dbReference type="Gene3D" id="3.30.70.1070">
    <property type="entry name" value="Sporulation related repeat"/>
    <property type="match status" value="1"/>
</dbReference>
<comment type="caution">
    <text evidence="3">The sequence shown here is derived from an EMBL/GenBank/DDBJ whole genome shotgun (WGS) entry which is preliminary data.</text>
</comment>
<dbReference type="Pfam" id="PF05036">
    <property type="entry name" value="SPOR"/>
    <property type="match status" value="1"/>
</dbReference>
<dbReference type="Proteomes" id="UP000016567">
    <property type="component" value="Unassembled WGS sequence"/>
</dbReference>
<protein>
    <submittedName>
        <fullName evidence="3">DedD protein</fullName>
    </submittedName>
</protein>
<dbReference type="InterPro" id="IPR052521">
    <property type="entry name" value="Cell_div_SPOR-domain"/>
</dbReference>
<dbReference type="GO" id="GO:0032153">
    <property type="term" value="C:cell division site"/>
    <property type="evidence" value="ECO:0007669"/>
    <property type="project" value="TreeGrafter"/>
</dbReference>
<reference evidence="3 4" key="1">
    <citation type="submission" date="2013-09" db="EMBL/GenBank/DDBJ databases">
        <title>Whole genome shotgun sequence of Vibrio azureus NBRC 104587.</title>
        <authorList>
            <person name="Isaki S."/>
            <person name="Hosoyama A."/>
            <person name="Numata M."/>
            <person name="Hashimoto M."/>
            <person name="Hosoyama Y."/>
            <person name="Tsuchikane K."/>
            <person name="Noguchi M."/>
            <person name="Hirakata S."/>
            <person name="Ichikawa N."/>
            <person name="Ohji S."/>
            <person name="Yamazoe A."/>
            <person name="Fujita N."/>
        </authorList>
    </citation>
    <scope>NUCLEOTIDE SEQUENCE [LARGE SCALE GENOMIC DNA]</scope>
    <source>
        <strain evidence="3 4">NBRC 104587</strain>
    </source>
</reference>
<dbReference type="OrthoDB" id="7069135at2"/>
<dbReference type="AlphaFoldDB" id="U3C0L0"/>
<dbReference type="PANTHER" id="PTHR38687">
    <property type="entry name" value="CELL DIVISION PROTEIN DEDD-RELATED"/>
    <property type="match status" value="1"/>
</dbReference>
<feature type="region of interest" description="Disordered" evidence="1">
    <location>
        <begin position="86"/>
        <end position="110"/>
    </location>
</feature>